<dbReference type="InterPro" id="IPR003833">
    <property type="entry name" value="CT_C_D"/>
</dbReference>
<keyword evidence="2 5" id="KW-0378">Hydrolase</keyword>
<keyword evidence="3" id="KW-0067">ATP-binding</keyword>
<accession>A0ABV6Q952</accession>
<proteinExistence type="predicted"/>
<evidence type="ECO:0000313" key="6">
    <source>
        <dbReference type="Proteomes" id="UP001589832"/>
    </source>
</evidence>
<dbReference type="NCBIfam" id="TIGR00370">
    <property type="entry name" value="5-oxoprolinase subunit PxpB"/>
    <property type="match status" value="1"/>
</dbReference>
<dbReference type="InterPro" id="IPR029000">
    <property type="entry name" value="Cyclophilin-like_dom_sf"/>
</dbReference>
<dbReference type="SUPFAM" id="SSF50891">
    <property type="entry name" value="Cyclophilin-like"/>
    <property type="match status" value="1"/>
</dbReference>
<dbReference type="Proteomes" id="UP001589832">
    <property type="component" value="Unassembled WGS sequence"/>
</dbReference>
<dbReference type="Gene3D" id="2.40.100.10">
    <property type="entry name" value="Cyclophilin-like"/>
    <property type="match status" value="1"/>
</dbReference>
<keyword evidence="1" id="KW-0547">Nucleotide-binding</keyword>
<dbReference type="SMART" id="SM00796">
    <property type="entry name" value="AHS1"/>
    <property type="match status" value="1"/>
</dbReference>
<reference evidence="5 6" key="1">
    <citation type="submission" date="2024-09" db="EMBL/GenBank/DDBJ databases">
        <authorList>
            <person name="Sun Q."/>
            <person name="Mori K."/>
        </authorList>
    </citation>
    <scope>NUCLEOTIDE SEQUENCE [LARGE SCALE GENOMIC DNA]</scope>
    <source>
        <strain evidence="5 6">NCAIM B.02481</strain>
    </source>
</reference>
<name>A0ABV6Q952_9FLAO</name>
<evidence type="ECO:0000256" key="1">
    <source>
        <dbReference type="ARBA" id="ARBA00022741"/>
    </source>
</evidence>
<dbReference type="GO" id="GO:0017168">
    <property type="term" value="F:5-oxoprolinase (ATP-hydrolyzing) activity"/>
    <property type="evidence" value="ECO:0007669"/>
    <property type="project" value="UniProtKB-EC"/>
</dbReference>
<keyword evidence="6" id="KW-1185">Reference proteome</keyword>
<dbReference type="PANTHER" id="PTHR34698">
    <property type="entry name" value="5-OXOPROLINASE SUBUNIT B"/>
    <property type="match status" value="1"/>
</dbReference>
<evidence type="ECO:0000256" key="3">
    <source>
        <dbReference type="ARBA" id="ARBA00022840"/>
    </source>
</evidence>
<dbReference type="EC" id="3.5.2.9" evidence="5"/>
<dbReference type="InterPro" id="IPR010016">
    <property type="entry name" value="PxpB"/>
</dbReference>
<dbReference type="Gene3D" id="3.30.1360.40">
    <property type="match status" value="1"/>
</dbReference>
<evidence type="ECO:0000313" key="5">
    <source>
        <dbReference type="EMBL" id="MFC0604437.1"/>
    </source>
</evidence>
<gene>
    <name evidence="5" type="primary">pxpB</name>
    <name evidence="5" type="ORF">ACFFGA_07720</name>
</gene>
<comment type="caution">
    <text evidence="5">The sequence shown here is derived from an EMBL/GenBank/DDBJ whole genome shotgun (WGS) entry which is preliminary data.</text>
</comment>
<organism evidence="5 6">
    <name type="scientific">Winogradskyella pulchriflava</name>
    <dbReference type="NCBI Taxonomy" id="1110688"/>
    <lineage>
        <taxon>Bacteria</taxon>
        <taxon>Pseudomonadati</taxon>
        <taxon>Bacteroidota</taxon>
        <taxon>Flavobacteriia</taxon>
        <taxon>Flavobacteriales</taxon>
        <taxon>Flavobacteriaceae</taxon>
        <taxon>Winogradskyella</taxon>
    </lineage>
</organism>
<protein>
    <submittedName>
        <fullName evidence="5">5-oxoprolinase subunit PxpB</fullName>
        <ecNumber evidence="5">3.5.2.9</ecNumber>
    </submittedName>
</protein>
<sequence>MEFNLQYSQYNEHSILIKWPEIINENNLKSILKFKNGIEKKHIKEKVEIIITYSSILIIYKFTIDNINDEIFKLKSIFKRQNKTDVIDSSVWEIPVCYDTEFGVDLEGFSKQKKLSKDAIIELHSGRIYTVYFIGFLPGFLYLGGLDSRLFFDRKSTPNLNVKKGSVAIGGEQTGIYPQDSPGGWHIIGKTPISLFNSDQNPPCAIKPGDKIKFKSISKLEYLDIEKRIRNSKFQIKSLIEDA</sequence>
<dbReference type="Pfam" id="PF02682">
    <property type="entry name" value="CT_C_D"/>
    <property type="match status" value="1"/>
</dbReference>
<dbReference type="EMBL" id="JBHLTQ010000003">
    <property type="protein sequence ID" value="MFC0604437.1"/>
    <property type="molecule type" value="Genomic_DNA"/>
</dbReference>
<evidence type="ECO:0000259" key="4">
    <source>
        <dbReference type="SMART" id="SM00796"/>
    </source>
</evidence>
<dbReference type="PANTHER" id="PTHR34698:SF2">
    <property type="entry name" value="5-OXOPROLINASE SUBUNIT B"/>
    <property type="match status" value="1"/>
</dbReference>
<evidence type="ECO:0000256" key="2">
    <source>
        <dbReference type="ARBA" id="ARBA00022801"/>
    </source>
</evidence>
<feature type="domain" description="Carboxyltransferase" evidence="4">
    <location>
        <begin position="5"/>
        <end position="206"/>
    </location>
</feature>
<dbReference type="SUPFAM" id="SSF160467">
    <property type="entry name" value="PH0987 N-terminal domain-like"/>
    <property type="match status" value="1"/>
</dbReference>
<dbReference type="RefSeq" id="WP_386062050.1">
    <property type="nucleotide sequence ID" value="NZ_JBHLTQ010000003.1"/>
</dbReference>